<dbReference type="AlphaFoldDB" id="A0A183PEZ8"/>
<proteinExistence type="predicted"/>
<name>A0A183PEZ8_9TREM</name>
<organism evidence="1 2">
    <name type="scientific">Schistosoma mattheei</name>
    <dbReference type="NCBI Taxonomy" id="31246"/>
    <lineage>
        <taxon>Eukaryota</taxon>
        <taxon>Metazoa</taxon>
        <taxon>Spiralia</taxon>
        <taxon>Lophotrochozoa</taxon>
        <taxon>Platyhelminthes</taxon>
        <taxon>Trematoda</taxon>
        <taxon>Digenea</taxon>
        <taxon>Strigeidida</taxon>
        <taxon>Schistosomatoidea</taxon>
        <taxon>Schistosomatidae</taxon>
        <taxon>Schistosoma</taxon>
    </lineage>
</organism>
<protein>
    <submittedName>
        <fullName evidence="1">Uncharacterized protein</fullName>
    </submittedName>
</protein>
<reference evidence="1 2" key="1">
    <citation type="submission" date="2018-11" db="EMBL/GenBank/DDBJ databases">
        <authorList>
            <consortium name="Pathogen Informatics"/>
        </authorList>
    </citation>
    <scope>NUCLEOTIDE SEQUENCE [LARGE SCALE GENOMIC DNA]</scope>
    <source>
        <strain>Denwood</strain>
        <strain evidence="2">Zambia</strain>
    </source>
</reference>
<sequence>MRTTLLLVDRETFMLSIATIKSPACIPHCIAGEPGSTWLT</sequence>
<dbReference type="Proteomes" id="UP000269396">
    <property type="component" value="Unassembled WGS sequence"/>
</dbReference>
<accession>A0A183PEZ8</accession>
<evidence type="ECO:0000313" key="1">
    <source>
        <dbReference type="EMBL" id="VDP62261.1"/>
    </source>
</evidence>
<evidence type="ECO:0000313" key="2">
    <source>
        <dbReference type="Proteomes" id="UP000269396"/>
    </source>
</evidence>
<dbReference type="EMBL" id="UZAL01032961">
    <property type="protein sequence ID" value="VDP62261.1"/>
    <property type="molecule type" value="Genomic_DNA"/>
</dbReference>
<keyword evidence="2" id="KW-1185">Reference proteome</keyword>
<gene>
    <name evidence="1" type="ORF">SMTD_LOCUS12934</name>
</gene>